<gene>
    <name evidence="1" type="ORF">CCMSSC00406_0003094</name>
</gene>
<comment type="caution">
    <text evidence="1">The sequence shown here is derived from an EMBL/GenBank/DDBJ whole genome shotgun (WGS) entry which is preliminary data.</text>
</comment>
<protein>
    <submittedName>
        <fullName evidence="1">Uncharacterized protein</fullName>
    </submittedName>
</protein>
<evidence type="ECO:0000313" key="2">
    <source>
        <dbReference type="Proteomes" id="UP000824881"/>
    </source>
</evidence>
<reference evidence="1 2" key="1">
    <citation type="journal article" date="2021" name="Appl. Environ. Microbiol.">
        <title>Genetic linkage and physical mapping for an oyster mushroom Pleurotus cornucopiae and QTL analysis for the trait cap color.</title>
        <authorList>
            <person name="Zhang Y."/>
            <person name="Gao W."/>
            <person name="Sonnenberg A."/>
            <person name="Chen Q."/>
            <person name="Zhang J."/>
            <person name="Huang C."/>
        </authorList>
    </citation>
    <scope>NUCLEOTIDE SEQUENCE [LARGE SCALE GENOMIC DNA]</scope>
    <source>
        <strain evidence="1">CCMSSC00406</strain>
    </source>
</reference>
<accession>A0ACB7J8L3</accession>
<keyword evidence="2" id="KW-1185">Reference proteome</keyword>
<dbReference type="EMBL" id="WQMT02000002">
    <property type="protein sequence ID" value="KAG9225591.1"/>
    <property type="molecule type" value="Genomic_DNA"/>
</dbReference>
<name>A0ACB7J8L3_PLECO</name>
<dbReference type="Proteomes" id="UP000824881">
    <property type="component" value="Unassembled WGS sequence"/>
</dbReference>
<proteinExistence type="predicted"/>
<evidence type="ECO:0000313" key="1">
    <source>
        <dbReference type="EMBL" id="KAG9225591.1"/>
    </source>
</evidence>
<sequence>MLALSFVLLLPALCYGVPVAEVDGTAIMGKTLEHTRQEVFRGIPYAEAPIGELRFQPPRPKKLPTLINATEFGVACLQPFAKPDTQMSEDCLTVNIQRPPGTNETNSYPVMVWIHGGGFYGGRSSGSDLNATNLISYSVTRGTPIIYVNLNYRLGGLGFPQGARAVNRGSLNLGLKDQLLAIQWVHDHIAAFGGDPNKVTLFGESAGAFSAATHLFNPAIEKLIAGVILESGTAAASRAELREGFWQTFAAAAGCDEQDPWDCLMGADSDELLKATKAVTVWDAPINFVPVIDGDDGLIPDYPSRLYESGRFVKVPVLSGVNLDEGAVFAPESTSSSEEIRVRKLDFATATSIRFSPDGFNHFYKNWANYKDRLLLRSQQVANAPEIIRRLGVIAMNTPLEVDIYAHANSTCALGSRMLNGLGGSGDFLRNAKLSIMHTPSSRPTKTDPTGISCIVPFASHIDHTEHDLDIVVTEQGLADLRGLSPRERAPLIIEKCAHPDYKDSLKEYYDRALFECLKSGAGHEPHILKNAFKFHTNLQEHGTMKIKNWD</sequence>
<organism evidence="1 2">
    <name type="scientific">Pleurotus cornucopiae</name>
    <name type="common">Cornucopia mushroom</name>
    <dbReference type="NCBI Taxonomy" id="5321"/>
    <lineage>
        <taxon>Eukaryota</taxon>
        <taxon>Fungi</taxon>
        <taxon>Dikarya</taxon>
        <taxon>Basidiomycota</taxon>
        <taxon>Agaricomycotina</taxon>
        <taxon>Agaricomycetes</taxon>
        <taxon>Agaricomycetidae</taxon>
        <taxon>Agaricales</taxon>
        <taxon>Pleurotineae</taxon>
        <taxon>Pleurotaceae</taxon>
        <taxon>Pleurotus</taxon>
    </lineage>
</organism>